<name>A0ABQ1JV18_9FLAO</name>
<evidence type="ECO:0000256" key="1">
    <source>
        <dbReference type="SAM" id="MobiDB-lite"/>
    </source>
</evidence>
<accession>A0ABQ1JV18</accession>
<evidence type="ECO:0000313" key="3">
    <source>
        <dbReference type="EMBL" id="GGB74909.1"/>
    </source>
</evidence>
<keyword evidence="2" id="KW-0472">Membrane</keyword>
<dbReference type="Pfam" id="PF13181">
    <property type="entry name" value="TPR_8"/>
    <property type="match status" value="2"/>
</dbReference>
<gene>
    <name evidence="3" type="ORF">GCM10007424_13610</name>
</gene>
<dbReference type="SUPFAM" id="SSF48452">
    <property type="entry name" value="TPR-like"/>
    <property type="match status" value="1"/>
</dbReference>
<sequence length="258" mass="28566">MATYNKRGYKAPKPEKAEETEPVEETFDGKSTTEEVFDSLDQGASKTEEWVEKNQKPILIVVAIIAIVTIGYLLYNKFVVEPKEEEAANEMFQAEQYFTDAVDGQTANDSLFNLALEGGEGKLGFLGIIENYSGTDAANLAHYFAGMSYLNTGKYKEAVEHLDKFTTEDSVLKAMANGGIGDAFSQLGQKEDALEFYVKAADAGKNELTRPRFLFKAGKVALALDKKEEAGKYFQEIKDKYSKSQEGVSIDVYIAMTE</sequence>
<feature type="transmembrane region" description="Helical" evidence="2">
    <location>
        <begin position="58"/>
        <end position="75"/>
    </location>
</feature>
<dbReference type="Pfam" id="PF13174">
    <property type="entry name" value="TPR_6"/>
    <property type="match status" value="1"/>
</dbReference>
<keyword evidence="2" id="KW-0812">Transmembrane</keyword>
<organism evidence="3 4">
    <name type="scientific">Flavobacterium suaedae</name>
    <dbReference type="NCBI Taxonomy" id="1767027"/>
    <lineage>
        <taxon>Bacteria</taxon>
        <taxon>Pseudomonadati</taxon>
        <taxon>Bacteroidota</taxon>
        <taxon>Flavobacteriia</taxon>
        <taxon>Flavobacteriales</taxon>
        <taxon>Flavobacteriaceae</taxon>
        <taxon>Flavobacterium</taxon>
    </lineage>
</organism>
<feature type="region of interest" description="Disordered" evidence="1">
    <location>
        <begin position="1"/>
        <end position="34"/>
    </location>
</feature>
<protein>
    <recommendedName>
        <fullName evidence="5">Tetratricopeptide repeat protein</fullName>
    </recommendedName>
</protein>
<reference evidence="4" key="1">
    <citation type="journal article" date="2019" name="Int. J. Syst. Evol. Microbiol.">
        <title>The Global Catalogue of Microorganisms (GCM) 10K type strain sequencing project: providing services to taxonomists for standard genome sequencing and annotation.</title>
        <authorList>
            <consortium name="The Broad Institute Genomics Platform"/>
            <consortium name="The Broad Institute Genome Sequencing Center for Infectious Disease"/>
            <person name="Wu L."/>
            <person name="Ma J."/>
        </authorList>
    </citation>
    <scope>NUCLEOTIDE SEQUENCE [LARGE SCALE GENOMIC DNA]</scope>
    <source>
        <strain evidence="4">CGMCC 1.15461</strain>
    </source>
</reference>
<dbReference type="InterPro" id="IPR011990">
    <property type="entry name" value="TPR-like_helical_dom_sf"/>
</dbReference>
<dbReference type="Gene3D" id="1.25.40.10">
    <property type="entry name" value="Tetratricopeptide repeat domain"/>
    <property type="match status" value="1"/>
</dbReference>
<dbReference type="Proteomes" id="UP000615760">
    <property type="component" value="Unassembled WGS sequence"/>
</dbReference>
<proteinExistence type="predicted"/>
<evidence type="ECO:0000256" key="2">
    <source>
        <dbReference type="SAM" id="Phobius"/>
    </source>
</evidence>
<keyword evidence="4" id="KW-1185">Reference proteome</keyword>
<evidence type="ECO:0000313" key="4">
    <source>
        <dbReference type="Proteomes" id="UP000615760"/>
    </source>
</evidence>
<dbReference type="RefSeq" id="WP_188620507.1">
    <property type="nucleotide sequence ID" value="NZ_BMJE01000003.1"/>
</dbReference>
<dbReference type="EMBL" id="BMJE01000003">
    <property type="protein sequence ID" value="GGB74909.1"/>
    <property type="molecule type" value="Genomic_DNA"/>
</dbReference>
<comment type="caution">
    <text evidence="3">The sequence shown here is derived from an EMBL/GenBank/DDBJ whole genome shotgun (WGS) entry which is preliminary data.</text>
</comment>
<dbReference type="InterPro" id="IPR019734">
    <property type="entry name" value="TPR_rpt"/>
</dbReference>
<evidence type="ECO:0008006" key="5">
    <source>
        <dbReference type="Google" id="ProtNLM"/>
    </source>
</evidence>
<keyword evidence="2" id="KW-1133">Transmembrane helix</keyword>